<name>A0A8B8A8P9_CRAVI</name>
<dbReference type="OrthoDB" id="10558762at2759"/>
<sequence>MRTVFSFALVACILAVVYSESCSQTSDCTTTTCASGSFIACDHHLCTCYSHNTHGIACTDRDACRDASALHCDRDERHCVDGFCHCTGNQQ</sequence>
<dbReference type="AlphaFoldDB" id="A0A8B8A8P9"/>
<keyword evidence="3" id="KW-0722">Serine protease inhibitor</keyword>
<evidence type="ECO:0000313" key="3">
    <source>
        <dbReference type="RefSeq" id="XP_022287821.1"/>
    </source>
</evidence>
<dbReference type="GO" id="GO:0004867">
    <property type="term" value="F:serine-type endopeptidase inhibitor activity"/>
    <property type="evidence" value="ECO:0007669"/>
    <property type="project" value="UniProtKB-KW"/>
</dbReference>
<dbReference type="GeneID" id="111100345"/>
<reference evidence="3" key="2">
    <citation type="submission" date="2025-08" db="UniProtKB">
        <authorList>
            <consortium name="RefSeq"/>
        </authorList>
    </citation>
    <scope>IDENTIFICATION</scope>
    <source>
        <tissue evidence="3">Whole sample</tissue>
    </source>
</reference>
<accession>A0A8B8A8P9</accession>
<evidence type="ECO:0000256" key="1">
    <source>
        <dbReference type="SAM" id="SignalP"/>
    </source>
</evidence>
<dbReference type="KEGG" id="cvn:111100345"/>
<protein>
    <submittedName>
        <fullName evidence="3">Serine protease inhibitor Cvsi-2-like</fullName>
    </submittedName>
</protein>
<keyword evidence="3" id="KW-0646">Protease inhibitor</keyword>
<organism evidence="2 3">
    <name type="scientific">Crassostrea virginica</name>
    <name type="common">Eastern oyster</name>
    <dbReference type="NCBI Taxonomy" id="6565"/>
    <lineage>
        <taxon>Eukaryota</taxon>
        <taxon>Metazoa</taxon>
        <taxon>Spiralia</taxon>
        <taxon>Lophotrochozoa</taxon>
        <taxon>Mollusca</taxon>
        <taxon>Bivalvia</taxon>
        <taxon>Autobranchia</taxon>
        <taxon>Pteriomorphia</taxon>
        <taxon>Ostreida</taxon>
        <taxon>Ostreoidea</taxon>
        <taxon>Ostreidae</taxon>
        <taxon>Crassostrea</taxon>
    </lineage>
</organism>
<proteinExistence type="predicted"/>
<feature type="signal peptide" evidence="1">
    <location>
        <begin position="1"/>
        <end position="19"/>
    </location>
</feature>
<dbReference type="Proteomes" id="UP000694844">
    <property type="component" value="Chromosome 1"/>
</dbReference>
<dbReference type="RefSeq" id="XP_022287821.1">
    <property type="nucleotide sequence ID" value="XM_022432113.1"/>
</dbReference>
<evidence type="ECO:0000313" key="2">
    <source>
        <dbReference type="Proteomes" id="UP000694844"/>
    </source>
</evidence>
<reference evidence="2" key="1">
    <citation type="submission" date="2024-06" db="UniProtKB">
        <authorList>
            <consortium name="RefSeq"/>
        </authorList>
    </citation>
    <scope>NUCLEOTIDE SEQUENCE [LARGE SCALE GENOMIC DNA]</scope>
</reference>
<gene>
    <name evidence="3" type="primary">LOC111100345</name>
</gene>
<keyword evidence="2" id="KW-1185">Reference proteome</keyword>
<feature type="chain" id="PRO_5034427141" evidence="1">
    <location>
        <begin position="20"/>
        <end position="91"/>
    </location>
</feature>
<keyword evidence="1" id="KW-0732">Signal</keyword>